<keyword evidence="5" id="KW-0732">Signal</keyword>
<feature type="signal peptide" evidence="5">
    <location>
        <begin position="1"/>
        <end position="19"/>
    </location>
</feature>
<evidence type="ECO:0000256" key="5">
    <source>
        <dbReference type="SAM" id="SignalP"/>
    </source>
</evidence>
<dbReference type="CDD" id="cd02966">
    <property type="entry name" value="TlpA_like_family"/>
    <property type="match status" value="1"/>
</dbReference>
<evidence type="ECO:0000259" key="6">
    <source>
        <dbReference type="PROSITE" id="PS51352"/>
    </source>
</evidence>
<gene>
    <name evidence="7" type="ORF">ACFSQW_21070</name>
</gene>
<comment type="caution">
    <text evidence="7">The sequence shown here is derived from an EMBL/GenBank/DDBJ whole genome shotgun (WGS) entry which is preliminary data.</text>
</comment>
<dbReference type="PROSITE" id="PS51352">
    <property type="entry name" value="THIOREDOXIN_2"/>
    <property type="match status" value="1"/>
</dbReference>
<name>A0ABW5LA09_9SPHI</name>
<evidence type="ECO:0000256" key="3">
    <source>
        <dbReference type="ARBA" id="ARBA00023157"/>
    </source>
</evidence>
<dbReference type="Pfam" id="PF14289">
    <property type="entry name" value="DUF4369"/>
    <property type="match status" value="1"/>
</dbReference>
<keyword evidence="3" id="KW-1015">Disulfide bond</keyword>
<proteinExistence type="predicted"/>
<dbReference type="EMBL" id="JBHULD010000025">
    <property type="protein sequence ID" value="MFD2556895.1"/>
    <property type="molecule type" value="Genomic_DNA"/>
</dbReference>
<dbReference type="InterPro" id="IPR013766">
    <property type="entry name" value="Thioredoxin_domain"/>
</dbReference>
<evidence type="ECO:0000256" key="4">
    <source>
        <dbReference type="ARBA" id="ARBA00023284"/>
    </source>
</evidence>
<keyword evidence="8" id="KW-1185">Reference proteome</keyword>
<dbReference type="RefSeq" id="WP_210354713.1">
    <property type="nucleotide sequence ID" value="NZ_JAEQMU010000002.1"/>
</dbReference>
<comment type="subcellular location">
    <subcellularLocation>
        <location evidence="1">Cell envelope</location>
    </subcellularLocation>
</comment>
<evidence type="ECO:0000256" key="1">
    <source>
        <dbReference type="ARBA" id="ARBA00004196"/>
    </source>
</evidence>
<dbReference type="Proteomes" id="UP001597440">
    <property type="component" value="Unassembled WGS sequence"/>
</dbReference>
<sequence length="395" mass="44677">MRNTLFTIMLSSLVSMGMAQQSFLLKGQIAGKAANGQIVKLLADNGQTTIGTAVIKNNRFQIKGSIGEAERIKIIFAPDKKAEENKWKASNFYLDGGQISLSGHIDSIPSYYYRPDLPAVNPIIEGSQAQNLAYQLERSIAADRKVTGQLNEDYLKEYHVPTLEGKFNTEKGITILKEMTPYNERIFQKKWAFIKNNPNAKVSLDNALYMLEGYGEKDLSKSQMDELVDILTPYWKDKTVYTEFLKTVSQAKATAIGSKILDGPILDREGNRVQLTSVFPKGKKYILLEFWASWCGPCRGEIPHLVHTMSHWKDKGFDIISISLDEKESDWKKAMKEENMDWHQYNAREGFKSQIAQSYNIQGIPYALLIDSAGRIIKHGMRGANLDMALEELMK</sequence>
<evidence type="ECO:0000256" key="2">
    <source>
        <dbReference type="ARBA" id="ARBA00022748"/>
    </source>
</evidence>
<accession>A0ABW5LA09</accession>
<organism evidence="7 8">
    <name type="scientific">Sphingobacterium tabacisoli</name>
    <dbReference type="NCBI Taxonomy" id="2044855"/>
    <lineage>
        <taxon>Bacteria</taxon>
        <taxon>Pseudomonadati</taxon>
        <taxon>Bacteroidota</taxon>
        <taxon>Sphingobacteriia</taxon>
        <taxon>Sphingobacteriales</taxon>
        <taxon>Sphingobacteriaceae</taxon>
        <taxon>Sphingobacterium</taxon>
    </lineage>
</organism>
<evidence type="ECO:0000313" key="8">
    <source>
        <dbReference type="Proteomes" id="UP001597440"/>
    </source>
</evidence>
<feature type="chain" id="PRO_5046794271" evidence="5">
    <location>
        <begin position="20"/>
        <end position="395"/>
    </location>
</feature>
<dbReference type="Gene3D" id="3.40.30.10">
    <property type="entry name" value="Glutaredoxin"/>
    <property type="match status" value="1"/>
</dbReference>
<dbReference type="PANTHER" id="PTHR42852">
    <property type="entry name" value="THIOL:DISULFIDE INTERCHANGE PROTEIN DSBE"/>
    <property type="match status" value="1"/>
</dbReference>
<feature type="domain" description="Thioredoxin" evidence="6">
    <location>
        <begin position="254"/>
        <end position="395"/>
    </location>
</feature>
<dbReference type="InterPro" id="IPR017937">
    <property type="entry name" value="Thioredoxin_CS"/>
</dbReference>
<dbReference type="InterPro" id="IPR012336">
    <property type="entry name" value="Thioredoxin-like_fold"/>
</dbReference>
<evidence type="ECO:0000313" key="7">
    <source>
        <dbReference type="EMBL" id="MFD2556895.1"/>
    </source>
</evidence>
<dbReference type="Pfam" id="PF13905">
    <property type="entry name" value="Thioredoxin_8"/>
    <property type="match status" value="1"/>
</dbReference>
<dbReference type="InterPro" id="IPR036249">
    <property type="entry name" value="Thioredoxin-like_sf"/>
</dbReference>
<protein>
    <submittedName>
        <fullName evidence="7">Thioredoxin-like domain-containing protein</fullName>
    </submittedName>
</protein>
<dbReference type="InterPro" id="IPR025380">
    <property type="entry name" value="DUF4369"/>
</dbReference>
<keyword evidence="4" id="KW-0676">Redox-active center</keyword>
<dbReference type="PROSITE" id="PS00194">
    <property type="entry name" value="THIOREDOXIN_1"/>
    <property type="match status" value="1"/>
</dbReference>
<dbReference type="PANTHER" id="PTHR42852:SF6">
    <property type="entry name" value="THIOL:DISULFIDE INTERCHANGE PROTEIN DSBE"/>
    <property type="match status" value="1"/>
</dbReference>
<keyword evidence="2" id="KW-0201">Cytochrome c-type biogenesis</keyword>
<dbReference type="InterPro" id="IPR050553">
    <property type="entry name" value="Thioredoxin_ResA/DsbE_sf"/>
</dbReference>
<dbReference type="SUPFAM" id="SSF52833">
    <property type="entry name" value="Thioredoxin-like"/>
    <property type="match status" value="1"/>
</dbReference>
<reference evidence="8" key="1">
    <citation type="journal article" date="2019" name="Int. J. Syst. Evol. Microbiol.">
        <title>The Global Catalogue of Microorganisms (GCM) 10K type strain sequencing project: providing services to taxonomists for standard genome sequencing and annotation.</title>
        <authorList>
            <consortium name="The Broad Institute Genomics Platform"/>
            <consortium name="The Broad Institute Genome Sequencing Center for Infectious Disease"/>
            <person name="Wu L."/>
            <person name="Ma J."/>
        </authorList>
    </citation>
    <scope>NUCLEOTIDE SEQUENCE [LARGE SCALE GENOMIC DNA]</scope>
    <source>
        <strain evidence="8">KCTC 52298</strain>
    </source>
</reference>